<comment type="caution">
    <text evidence="1">The sequence shown here is derived from an EMBL/GenBank/DDBJ whole genome shotgun (WGS) entry which is preliminary data.</text>
</comment>
<dbReference type="Gene3D" id="3.20.20.80">
    <property type="entry name" value="Glycosidases"/>
    <property type="match status" value="1"/>
</dbReference>
<gene>
    <name evidence="1" type="ORF">COT49_01275</name>
</gene>
<sequence length="1735" mass="187270">MTKKLLARSIFLLLPLLIFVINQKGKAYSAETPEDPGGSCISPTFSGIFTHPDCAGNGGVAGARVRVENGNDPSLKASTTTNQNGEFSLTVTCNQGEIASPLDPSYRRFLIIVDYTDTAGLVCGGAFNDTVIFDTTDIRRQKSYDNNISKCNPGDVLSCSATSSNQCAPIRFVGLVKSRYFPAGVPYTKAVFINADDATVGGYYVTGTDGTYNLPVSPHPKEFDSENSIYRTFNFFAEYTYNNGTKCTSPQRTVTVVRPYQQCIYEAIQDVGDIDLGECGPKTSADFPTTLPPTGPGTGPLPTPSPLLLPITGSLVCREGITGLSGGNWDSGFFSQRTIGYFKDLGVTYTRITARWDNAESWPNYPNGSPVFNFTDGDREITAMRQSGVKDAITLFVGPQWWYADGNPDTCSGMSGSDFSDVSSFCICYRAQECKPGGRGIGKWCGTSAQREENARNPALYCGISKSKEGLYRESIKKIVGHYYNKFGLTLWEFWNEPEMYRNGMEDPENYAWALKVFYEEAKKFSGVKVAFNANWGKYGGSLDPNSYDAAVIHPYPSQPATEAIDKGKIEELRNGLASAGRSDAKIWITEWGYEMLRSECDLPSTSESDQLRLYKEARDWLNMQSDIEYAIFFILDDKPKVSSSHPYGPGDNVCWGMIKEDFWNPNATPTKRPIYDVFKDKKSCTYTVSAGTCEEPLKYTSAPSCENLTITAPETGKQELSGGCTDVSATIIPDWRCEWKMKYTRNWSDVNGLGQKSRYKLTAPDFSEYFFWSRAQETERKPVLVELTGEPAMGNEKFVTAIQSGNPKQNKYGLFSYFSSPERTTTYYSDKFQDLQNQATGYKDRAAAVLLSKDSIALLGGSAGGVSLIPVTQTTLGGARLEKKEVALGGYAAMASLCAIAGRVGDTDCGPRSGITNFNLFAAAVQNDFGNYTGDQLAVYPESLVNNTMACAGPTPNIKSNGQLLASAIPVSTASSIDTLDTPSYSAESLPGQVLGAIPCYSTSSTSKNLECPSSGSKATTVEKDIIDIKGISTKEETCTKNGSGLYAPSSGSCSTTFTINAQQKTIYSFEYLIQNLIMKTASSIATSPSVQVAKVLDYTDRKHNEIPAGGGINVDSTKVGFVVDGVKTKCLWEILTASINNSPAHKYDQPDPNCFETTNPPDSVATSCNMFGLWTNANTVSWDDQSKPEDPSFGLPESSLIKLTFMLIARDAETFTATGNACTGCPYNSEGPRSGISVKYQGNTKTMVWKTIGKAHTLIGNLRIPIGAKYEIFSGVGGNTGESSPCYNRVTLVKRDATADICLQSYVYPIVHGSTTGEEYQKTNNSCGNTNTCFVGRPCSATTPDGNTPSGCDDGNSEAGLQDSGHYWASIFGRPIGALPCNFGFDDISKQINLAEVIFEDVACKSGGCIAVGRNNGAMWTDGFVARSSNDGNAWNVSFRKDKAGIYEGMFHVSLLSGMEAFIGGQSGQILYGQDWKNPSVKFLSQPTGKQSYILGLGIKQVGTDVLGFAGLSGLEVLKKSTGANPTWEGFTVPVSAFRTVDDFAFSSTGSRVIATQAGGGQDYWIGSTTDTSGWELKGGFPGTCSAQGVGKLRVRALDDNLTNFVVATGKEKELGGKFGCLVKCTGAVAPICTNKAVSDSAMFGLDFGPDKKTGVAVGLGGMIQITRDGGETWELSNSGTTEDLRGVSMINDFAAVAVGDKGTILRSENIQSATPTWEKKNLIQNDYFGEDW</sequence>
<organism evidence="1 2">
    <name type="scientific">candidate division WWE3 bacterium CG08_land_8_20_14_0_20_40_13</name>
    <dbReference type="NCBI Taxonomy" id="1975084"/>
    <lineage>
        <taxon>Bacteria</taxon>
        <taxon>Katanobacteria</taxon>
    </lineage>
</organism>
<dbReference type="Proteomes" id="UP000230340">
    <property type="component" value="Unassembled WGS sequence"/>
</dbReference>
<dbReference type="InterPro" id="IPR017853">
    <property type="entry name" value="GH"/>
</dbReference>
<dbReference type="EMBL" id="PEYT01000008">
    <property type="protein sequence ID" value="PIS23239.1"/>
    <property type="molecule type" value="Genomic_DNA"/>
</dbReference>
<dbReference type="SUPFAM" id="SSF51445">
    <property type="entry name" value="(Trans)glycosidases"/>
    <property type="match status" value="1"/>
</dbReference>
<proteinExistence type="predicted"/>
<accession>A0A2H0XGG4</accession>
<protein>
    <submittedName>
        <fullName evidence="1">Uncharacterized protein</fullName>
    </submittedName>
</protein>
<dbReference type="SUPFAM" id="SSF110296">
    <property type="entry name" value="Oligoxyloglucan reducing end-specific cellobiohydrolase"/>
    <property type="match status" value="1"/>
</dbReference>
<reference evidence="2" key="1">
    <citation type="submission" date="2017-09" db="EMBL/GenBank/DDBJ databases">
        <title>Depth-based differentiation of microbial function through sediment-hosted aquifers and enrichment of novel symbionts in the deep terrestrial subsurface.</title>
        <authorList>
            <person name="Probst A.J."/>
            <person name="Ladd B."/>
            <person name="Jarett J.K."/>
            <person name="Geller-Mcgrath D.E."/>
            <person name="Sieber C.M.K."/>
            <person name="Emerson J.B."/>
            <person name="Anantharaman K."/>
            <person name="Thomas B.C."/>
            <person name="Malmstrom R."/>
            <person name="Stieglmeier M."/>
            <person name="Klingl A."/>
            <person name="Woyke T."/>
            <person name="Ryan C.M."/>
            <person name="Banfield J.F."/>
        </authorList>
    </citation>
    <scope>NUCLEOTIDE SEQUENCE [LARGE SCALE GENOMIC DNA]</scope>
</reference>
<evidence type="ECO:0000313" key="1">
    <source>
        <dbReference type="EMBL" id="PIS23239.1"/>
    </source>
</evidence>
<evidence type="ECO:0000313" key="2">
    <source>
        <dbReference type="Proteomes" id="UP000230340"/>
    </source>
</evidence>
<name>A0A2H0XGG4_UNCKA</name>